<keyword evidence="2" id="KW-1133">Transmembrane helix</keyword>
<dbReference type="EMBL" id="WTYF01000004">
    <property type="protein sequence ID" value="MXO51701.1"/>
    <property type="molecule type" value="Genomic_DNA"/>
</dbReference>
<proteinExistence type="predicted"/>
<dbReference type="AlphaFoldDB" id="A0A844Y0Y0"/>
<organism evidence="3 4">
    <name type="scientific">Qipengyuania gaetbuli</name>
    <dbReference type="NCBI Taxonomy" id="266952"/>
    <lineage>
        <taxon>Bacteria</taxon>
        <taxon>Pseudomonadati</taxon>
        <taxon>Pseudomonadota</taxon>
        <taxon>Alphaproteobacteria</taxon>
        <taxon>Sphingomonadales</taxon>
        <taxon>Erythrobacteraceae</taxon>
        <taxon>Qipengyuania</taxon>
    </lineage>
</organism>
<gene>
    <name evidence="3" type="ORF">GRI42_10345</name>
</gene>
<sequence>MTDPVPDTKPGTRWMYVGILVFLVLALVFYLFNTDGGEEPVPVGEVAGEAPNPLPTTTSVPVSPEGEFGAAPVNGDEPAADADPEVEIEPAPQAE</sequence>
<feature type="transmembrane region" description="Helical" evidence="2">
    <location>
        <begin position="14"/>
        <end position="32"/>
    </location>
</feature>
<dbReference type="OrthoDB" id="7409598at2"/>
<keyword evidence="2" id="KW-0812">Transmembrane</keyword>
<reference evidence="3 4" key="1">
    <citation type="submission" date="2019-12" db="EMBL/GenBank/DDBJ databases">
        <title>Genomic-based taxomic classification of the family Erythrobacteraceae.</title>
        <authorList>
            <person name="Xu L."/>
        </authorList>
    </citation>
    <scope>NUCLEOTIDE SEQUENCE [LARGE SCALE GENOMIC DNA]</scope>
    <source>
        <strain evidence="3 4">DSM 16225</strain>
    </source>
</reference>
<comment type="caution">
    <text evidence="3">The sequence shown here is derived from an EMBL/GenBank/DDBJ whole genome shotgun (WGS) entry which is preliminary data.</text>
</comment>
<name>A0A844Y0Y0_9SPHN</name>
<keyword evidence="4" id="KW-1185">Reference proteome</keyword>
<feature type="compositionally biased region" description="Low complexity" evidence="1">
    <location>
        <begin position="39"/>
        <end position="64"/>
    </location>
</feature>
<protein>
    <submittedName>
        <fullName evidence="3">Uncharacterized protein</fullName>
    </submittedName>
</protein>
<feature type="region of interest" description="Disordered" evidence="1">
    <location>
        <begin position="39"/>
        <end position="95"/>
    </location>
</feature>
<keyword evidence="2" id="KW-0472">Membrane</keyword>
<evidence type="ECO:0000313" key="4">
    <source>
        <dbReference type="Proteomes" id="UP000444185"/>
    </source>
</evidence>
<evidence type="ECO:0000256" key="2">
    <source>
        <dbReference type="SAM" id="Phobius"/>
    </source>
</evidence>
<feature type="compositionally biased region" description="Acidic residues" evidence="1">
    <location>
        <begin position="78"/>
        <end position="88"/>
    </location>
</feature>
<accession>A0A844Y0Y0</accession>
<dbReference type="Proteomes" id="UP000444185">
    <property type="component" value="Unassembled WGS sequence"/>
</dbReference>
<evidence type="ECO:0000256" key="1">
    <source>
        <dbReference type="SAM" id="MobiDB-lite"/>
    </source>
</evidence>
<evidence type="ECO:0000313" key="3">
    <source>
        <dbReference type="EMBL" id="MXO51701.1"/>
    </source>
</evidence>
<dbReference type="RefSeq" id="WP_160608411.1">
    <property type="nucleotide sequence ID" value="NZ_WTYF01000004.1"/>
</dbReference>